<dbReference type="CDD" id="cd00082">
    <property type="entry name" value="HisKA"/>
    <property type="match status" value="1"/>
</dbReference>
<protein>
    <recommendedName>
        <fullName evidence="2">histidine kinase</fullName>
        <ecNumber evidence="2">2.7.13.3</ecNumber>
    </recommendedName>
</protein>
<keyword evidence="5" id="KW-0418">Kinase</keyword>
<dbReference type="GO" id="GO:0000155">
    <property type="term" value="F:phosphorelay sensor kinase activity"/>
    <property type="evidence" value="ECO:0007669"/>
    <property type="project" value="InterPro"/>
</dbReference>
<dbReference type="PANTHER" id="PTHR43304:SF1">
    <property type="entry name" value="PAC DOMAIN-CONTAINING PROTEIN"/>
    <property type="match status" value="1"/>
</dbReference>
<proteinExistence type="predicted"/>
<dbReference type="NCBIfam" id="TIGR00229">
    <property type="entry name" value="sensory_box"/>
    <property type="match status" value="2"/>
</dbReference>
<dbReference type="RefSeq" id="WP_093410489.1">
    <property type="nucleotide sequence ID" value="NZ_FOVL01000018.1"/>
</dbReference>
<sequence length="783" mass="89532">MPHQHPFSQVFQFTPAPSVVLLPDAPKFTIVAVNDAYLEVVDTPEKDLIGKGIFEAFPGNPEDKVSKGVENLRNSLDLVMAKKDLHKMPLQKHEIPIRGTTKFKVKYVNIQNIPIKDDNSNITHILHSVEDVTDKKNLEITFEIERQRFNDLYFQAPSSMGILKGPDHVYELANPLSLELIGVDDVIGKPVKEVLPELEAQGILTLLDKVYETGETFSAKEMLVKFDHYGNGELVDRYLNFNYQANRDDEGNINGILFFATDVTELVIARKKVEESEKRYKELIQNLPIATYFCDQEGNILLYNKAAVALWGREPDIGKDKWSGCWKIYKENGEAFPVDLHPMSIALKEGRKNIIQEVIVERPNGDKLNVLPHPVPFKDSSGQVTGVVNMLIDITDRKKVEKILSKSEIKYRQIVETAQEGIWLIDEDNKTTFVNNKLCEILGYTREEMMGQDIYFFMDEDAKQMAVPFMKKKKKGYIGQTQFKYISKSGKEVWTHISTNPLFDENGVYNGNLAMVTDITERRNTRIKLKKLNKELAYQNQEKENRAAELSFSNNELIKTNKELDRFVYSVSHDLRSPLTSILGLISFIEEESREPDTLEQVKMIRSSINRLDGFIRNILSYSQNNRTGLDTQKIPIRKTIHEIVASVRNIQKASGISFQIDIGEQHSFYSDWHRFNTVLENLISNAIKYHKKDVPGRYLKLTGTSDKEELKLSISDNGIGIDPEFHKKIFEMFYRLPGNIEGSGFGLYIVKETLEKMQGSIEVQSEKGVGTTFNIKLKNLKV</sequence>
<dbReference type="InterPro" id="IPR052162">
    <property type="entry name" value="Sensor_kinase/Photoreceptor"/>
</dbReference>
<dbReference type="CDD" id="cd00075">
    <property type="entry name" value="HATPase"/>
    <property type="match status" value="1"/>
</dbReference>
<dbReference type="STRING" id="287099.SAMN05660413_02621"/>
<accession>A0A1I5BZF6</accession>
<dbReference type="Pfam" id="PF02518">
    <property type="entry name" value="HATPase_c"/>
    <property type="match status" value="1"/>
</dbReference>
<dbReference type="InterPro" id="IPR000700">
    <property type="entry name" value="PAS-assoc_C"/>
</dbReference>
<feature type="domain" description="PAS" evidence="8">
    <location>
        <begin position="407"/>
        <end position="465"/>
    </location>
</feature>
<feature type="domain" description="PAS" evidence="8">
    <location>
        <begin position="276"/>
        <end position="316"/>
    </location>
</feature>
<organism evidence="10 11">
    <name type="scientific">Salegentibacter flavus</name>
    <dbReference type="NCBI Taxonomy" id="287099"/>
    <lineage>
        <taxon>Bacteria</taxon>
        <taxon>Pseudomonadati</taxon>
        <taxon>Bacteroidota</taxon>
        <taxon>Flavobacteriia</taxon>
        <taxon>Flavobacteriales</taxon>
        <taxon>Flavobacteriaceae</taxon>
        <taxon>Salegentibacter</taxon>
    </lineage>
</organism>
<dbReference type="InterPro" id="IPR000014">
    <property type="entry name" value="PAS"/>
</dbReference>
<evidence type="ECO:0000313" key="10">
    <source>
        <dbReference type="EMBL" id="SFN80110.1"/>
    </source>
</evidence>
<dbReference type="PROSITE" id="PS50109">
    <property type="entry name" value="HIS_KIN"/>
    <property type="match status" value="1"/>
</dbReference>
<feature type="domain" description="Histidine kinase" evidence="7">
    <location>
        <begin position="570"/>
        <end position="782"/>
    </location>
</feature>
<evidence type="ECO:0000256" key="2">
    <source>
        <dbReference type="ARBA" id="ARBA00012438"/>
    </source>
</evidence>
<dbReference type="SUPFAM" id="SSF47384">
    <property type="entry name" value="Homodimeric domain of signal transducing histidine kinase"/>
    <property type="match status" value="1"/>
</dbReference>
<dbReference type="Gene3D" id="3.30.565.10">
    <property type="entry name" value="Histidine kinase-like ATPase, C-terminal domain"/>
    <property type="match status" value="1"/>
</dbReference>
<evidence type="ECO:0000313" key="11">
    <source>
        <dbReference type="Proteomes" id="UP000199153"/>
    </source>
</evidence>
<dbReference type="PROSITE" id="PS50112">
    <property type="entry name" value="PAS"/>
    <property type="match status" value="2"/>
</dbReference>
<name>A0A1I5BZF6_9FLAO</name>
<dbReference type="SMART" id="SM00387">
    <property type="entry name" value="HATPase_c"/>
    <property type="match status" value="1"/>
</dbReference>
<evidence type="ECO:0000256" key="4">
    <source>
        <dbReference type="ARBA" id="ARBA00022679"/>
    </source>
</evidence>
<dbReference type="InterPro" id="IPR005467">
    <property type="entry name" value="His_kinase_dom"/>
</dbReference>
<dbReference type="Pfam" id="PF08448">
    <property type="entry name" value="PAS_4"/>
    <property type="match status" value="2"/>
</dbReference>
<dbReference type="InterPro" id="IPR003594">
    <property type="entry name" value="HATPase_dom"/>
</dbReference>
<dbReference type="AlphaFoldDB" id="A0A1I5BZF6"/>
<feature type="domain" description="PAC" evidence="9">
    <location>
        <begin position="220"/>
        <end position="275"/>
    </location>
</feature>
<dbReference type="SMART" id="SM00086">
    <property type="entry name" value="PAC"/>
    <property type="match status" value="3"/>
</dbReference>
<dbReference type="InterPro" id="IPR035965">
    <property type="entry name" value="PAS-like_dom_sf"/>
</dbReference>
<evidence type="ECO:0000256" key="5">
    <source>
        <dbReference type="ARBA" id="ARBA00022777"/>
    </source>
</evidence>
<dbReference type="EC" id="2.7.13.3" evidence="2"/>
<dbReference type="SMART" id="SM00388">
    <property type="entry name" value="HisKA"/>
    <property type="match status" value="1"/>
</dbReference>
<keyword evidence="11" id="KW-1185">Reference proteome</keyword>
<keyword evidence="3" id="KW-0597">Phosphoprotein</keyword>
<evidence type="ECO:0000256" key="3">
    <source>
        <dbReference type="ARBA" id="ARBA00022553"/>
    </source>
</evidence>
<keyword evidence="6" id="KW-0175">Coiled coil</keyword>
<evidence type="ECO:0000259" key="8">
    <source>
        <dbReference type="PROSITE" id="PS50112"/>
    </source>
</evidence>
<evidence type="ECO:0000256" key="6">
    <source>
        <dbReference type="SAM" id="Coils"/>
    </source>
</evidence>
<evidence type="ECO:0000256" key="1">
    <source>
        <dbReference type="ARBA" id="ARBA00000085"/>
    </source>
</evidence>
<comment type="catalytic activity">
    <reaction evidence="1">
        <text>ATP + protein L-histidine = ADP + protein N-phospho-L-histidine.</text>
        <dbReference type="EC" id="2.7.13.3"/>
    </reaction>
</comment>
<evidence type="ECO:0000259" key="9">
    <source>
        <dbReference type="PROSITE" id="PS50113"/>
    </source>
</evidence>
<dbReference type="InterPro" id="IPR036890">
    <property type="entry name" value="HATPase_C_sf"/>
</dbReference>
<dbReference type="Gene3D" id="3.30.450.20">
    <property type="entry name" value="PAS domain"/>
    <property type="match status" value="4"/>
</dbReference>
<dbReference type="InterPro" id="IPR003661">
    <property type="entry name" value="HisK_dim/P_dom"/>
</dbReference>
<dbReference type="Proteomes" id="UP000199153">
    <property type="component" value="Unassembled WGS sequence"/>
</dbReference>
<dbReference type="Pfam" id="PF13426">
    <property type="entry name" value="PAS_9"/>
    <property type="match status" value="2"/>
</dbReference>
<dbReference type="SMART" id="SM00091">
    <property type="entry name" value="PAS"/>
    <property type="match status" value="4"/>
</dbReference>
<dbReference type="OrthoDB" id="9811889at2"/>
<feature type="coiled-coil region" evidence="6">
    <location>
        <begin position="522"/>
        <end position="549"/>
    </location>
</feature>
<dbReference type="InterPro" id="IPR013656">
    <property type="entry name" value="PAS_4"/>
</dbReference>
<dbReference type="Gene3D" id="1.10.287.130">
    <property type="match status" value="1"/>
</dbReference>
<gene>
    <name evidence="10" type="ORF">SAMN05660413_02621</name>
</gene>
<dbReference type="InterPro" id="IPR036097">
    <property type="entry name" value="HisK_dim/P_sf"/>
</dbReference>
<dbReference type="PRINTS" id="PR00344">
    <property type="entry name" value="BCTRLSENSOR"/>
</dbReference>
<dbReference type="EMBL" id="FOVL01000018">
    <property type="protein sequence ID" value="SFN80110.1"/>
    <property type="molecule type" value="Genomic_DNA"/>
</dbReference>
<dbReference type="PANTHER" id="PTHR43304">
    <property type="entry name" value="PHYTOCHROME-LIKE PROTEIN CPH1"/>
    <property type="match status" value="1"/>
</dbReference>
<dbReference type="SUPFAM" id="SSF55785">
    <property type="entry name" value="PYP-like sensor domain (PAS domain)"/>
    <property type="match status" value="4"/>
</dbReference>
<dbReference type="Pfam" id="PF00512">
    <property type="entry name" value="HisKA"/>
    <property type="match status" value="1"/>
</dbReference>
<dbReference type="InterPro" id="IPR001610">
    <property type="entry name" value="PAC"/>
</dbReference>
<feature type="domain" description="PAC" evidence="9">
    <location>
        <begin position="354"/>
        <end position="406"/>
    </location>
</feature>
<feature type="domain" description="PAC" evidence="9">
    <location>
        <begin position="479"/>
        <end position="531"/>
    </location>
</feature>
<reference evidence="10 11" key="1">
    <citation type="submission" date="2016-10" db="EMBL/GenBank/DDBJ databases">
        <authorList>
            <person name="de Groot N.N."/>
        </authorList>
    </citation>
    <scope>NUCLEOTIDE SEQUENCE [LARGE SCALE GENOMIC DNA]</scope>
    <source>
        <strain evidence="10 11">DSM 17794</strain>
    </source>
</reference>
<dbReference type="CDD" id="cd00130">
    <property type="entry name" value="PAS"/>
    <property type="match status" value="3"/>
</dbReference>
<keyword evidence="4" id="KW-0808">Transferase</keyword>
<dbReference type="SUPFAM" id="SSF55874">
    <property type="entry name" value="ATPase domain of HSP90 chaperone/DNA topoisomerase II/histidine kinase"/>
    <property type="match status" value="1"/>
</dbReference>
<dbReference type="PROSITE" id="PS50113">
    <property type="entry name" value="PAC"/>
    <property type="match status" value="3"/>
</dbReference>
<evidence type="ECO:0000259" key="7">
    <source>
        <dbReference type="PROSITE" id="PS50109"/>
    </source>
</evidence>
<dbReference type="InterPro" id="IPR004358">
    <property type="entry name" value="Sig_transdc_His_kin-like_C"/>
</dbReference>